<evidence type="ECO:0000256" key="12">
    <source>
        <dbReference type="ARBA" id="ARBA00023136"/>
    </source>
</evidence>
<evidence type="ECO:0000256" key="17">
    <source>
        <dbReference type="PIRSR" id="PIRSR627057-2"/>
    </source>
</evidence>
<feature type="binding site" evidence="17">
    <location>
        <position position="685"/>
    </location>
    <ligand>
        <name>Zn(2+)</name>
        <dbReference type="ChEBI" id="CHEBI:29105"/>
        <note>catalytic</note>
    </ligand>
</feature>
<feature type="transmembrane region" description="Helical" evidence="19">
    <location>
        <begin position="578"/>
        <end position="597"/>
    </location>
</feature>
<evidence type="ECO:0000256" key="15">
    <source>
        <dbReference type="ARBA" id="ARBA00083451"/>
    </source>
</evidence>
<evidence type="ECO:0000256" key="1">
    <source>
        <dbReference type="ARBA" id="ARBA00004477"/>
    </source>
</evidence>
<feature type="transmembrane region" description="Helical" evidence="19">
    <location>
        <begin position="729"/>
        <end position="748"/>
    </location>
</feature>
<comment type="similarity">
    <text evidence="14">Belongs to the peptidase M48A family.</text>
</comment>
<gene>
    <name evidence="22" type="ORF">AC578_789</name>
</gene>
<keyword evidence="5 19" id="KW-0812">Transmembrane</keyword>
<feature type="domain" description="Peptidase M48" evidence="20">
    <location>
        <begin position="610"/>
        <end position="815"/>
    </location>
</feature>
<dbReference type="SUPFAM" id="SSF102198">
    <property type="entry name" value="Putative cyclase"/>
    <property type="match status" value="1"/>
</dbReference>
<evidence type="ECO:0000256" key="3">
    <source>
        <dbReference type="ARBA" id="ARBA00012336"/>
    </source>
</evidence>
<comment type="catalytic activity">
    <reaction evidence="13">
        <text>Hydrolyzes the peptide bond -P2-(S-farnesyl or geranylgeranyl)C-P1'-P2'-P3'-COOH where P1' and P2' are amino acids with aliphatic side chains and P3' is any C-terminal residue.</text>
        <dbReference type="EC" id="3.4.24.84"/>
    </reaction>
</comment>
<keyword evidence="8" id="KW-0256">Endoplasmic reticulum</keyword>
<accession>A0A139HBW0</accession>
<organism evidence="22 23">
    <name type="scientific">Pseudocercospora eumusae</name>
    <dbReference type="NCBI Taxonomy" id="321146"/>
    <lineage>
        <taxon>Eukaryota</taxon>
        <taxon>Fungi</taxon>
        <taxon>Dikarya</taxon>
        <taxon>Ascomycota</taxon>
        <taxon>Pezizomycotina</taxon>
        <taxon>Dothideomycetes</taxon>
        <taxon>Dothideomycetidae</taxon>
        <taxon>Mycosphaerellales</taxon>
        <taxon>Mycosphaerellaceae</taxon>
        <taxon>Pseudocercospora</taxon>
    </lineage>
</organism>
<feature type="compositionally biased region" description="Basic and acidic residues" evidence="18">
    <location>
        <begin position="819"/>
        <end position="841"/>
    </location>
</feature>
<dbReference type="EC" id="3.4.24.84" evidence="3"/>
<evidence type="ECO:0000256" key="4">
    <source>
        <dbReference type="ARBA" id="ARBA00022670"/>
    </source>
</evidence>
<dbReference type="Proteomes" id="UP000070133">
    <property type="component" value="Unassembled WGS sequence"/>
</dbReference>
<feature type="binding site" evidence="17">
    <location>
        <position position="681"/>
    </location>
    <ligand>
        <name>Zn(2+)</name>
        <dbReference type="ChEBI" id="CHEBI:29105"/>
        <note>catalytic</note>
    </ligand>
</feature>
<evidence type="ECO:0000256" key="16">
    <source>
        <dbReference type="PIRSR" id="PIRSR627057-1"/>
    </source>
</evidence>
<feature type="active site" description="Proton donor" evidence="16">
    <location>
        <position position="764"/>
    </location>
</feature>
<dbReference type="GO" id="GO:0005789">
    <property type="term" value="C:endoplasmic reticulum membrane"/>
    <property type="evidence" value="ECO:0007669"/>
    <property type="project" value="UniProtKB-SubCell"/>
</dbReference>
<comment type="similarity">
    <text evidence="2">Belongs to the Cyclase 1 superfamily.</text>
</comment>
<comment type="subcellular location">
    <subcellularLocation>
        <location evidence="1">Endoplasmic reticulum membrane</location>
        <topology evidence="1">Multi-pass membrane protein</topology>
    </subcellularLocation>
</comment>
<dbReference type="Gene3D" id="3.30.2010.10">
    <property type="entry name" value="Metalloproteases ('zincins'), catalytic domain"/>
    <property type="match status" value="1"/>
</dbReference>
<evidence type="ECO:0000256" key="2">
    <source>
        <dbReference type="ARBA" id="ARBA00007865"/>
    </source>
</evidence>
<dbReference type="Pfam" id="PF16491">
    <property type="entry name" value="Peptidase_M48_N"/>
    <property type="match status" value="1"/>
</dbReference>
<dbReference type="InterPro" id="IPR001915">
    <property type="entry name" value="Peptidase_M48"/>
</dbReference>
<feature type="active site" evidence="16">
    <location>
        <position position="682"/>
    </location>
</feature>
<feature type="domain" description="CAAX prenyl protease 1 N-terminal" evidence="21">
    <location>
        <begin position="423"/>
        <end position="607"/>
    </location>
</feature>
<evidence type="ECO:0000313" key="22">
    <source>
        <dbReference type="EMBL" id="KXS99944.1"/>
    </source>
</evidence>
<name>A0A139HBW0_9PEZI</name>
<keyword evidence="23" id="KW-1185">Reference proteome</keyword>
<feature type="region of interest" description="Disordered" evidence="18">
    <location>
        <begin position="819"/>
        <end position="853"/>
    </location>
</feature>
<evidence type="ECO:0000259" key="20">
    <source>
        <dbReference type="Pfam" id="PF01435"/>
    </source>
</evidence>
<evidence type="ECO:0000256" key="5">
    <source>
        <dbReference type="ARBA" id="ARBA00022692"/>
    </source>
</evidence>
<proteinExistence type="inferred from homology"/>
<dbReference type="InterPro" id="IPR032456">
    <property type="entry name" value="Peptidase_M48_N"/>
</dbReference>
<evidence type="ECO:0000256" key="13">
    <source>
        <dbReference type="ARBA" id="ARBA00044456"/>
    </source>
</evidence>
<keyword evidence="4" id="KW-0645">Protease</keyword>
<feature type="transmembrane region" description="Helical" evidence="19">
    <location>
        <begin position="694"/>
        <end position="714"/>
    </location>
</feature>
<dbReference type="PANTHER" id="PTHR10120">
    <property type="entry name" value="CAAX PRENYL PROTEASE 1"/>
    <property type="match status" value="1"/>
</dbReference>
<evidence type="ECO:0000256" key="18">
    <source>
        <dbReference type="SAM" id="MobiDB-lite"/>
    </source>
</evidence>
<dbReference type="GO" id="GO:0004222">
    <property type="term" value="F:metalloendopeptidase activity"/>
    <property type="evidence" value="ECO:0007669"/>
    <property type="project" value="InterPro"/>
</dbReference>
<dbReference type="InterPro" id="IPR037175">
    <property type="entry name" value="KFase_sf"/>
</dbReference>
<dbReference type="InterPro" id="IPR007325">
    <property type="entry name" value="KFase/CYL"/>
</dbReference>
<evidence type="ECO:0000259" key="21">
    <source>
        <dbReference type="Pfam" id="PF16491"/>
    </source>
</evidence>
<dbReference type="GO" id="GO:0019441">
    <property type="term" value="P:L-tryptophan catabolic process to kynurenine"/>
    <property type="evidence" value="ECO:0007669"/>
    <property type="project" value="InterPro"/>
</dbReference>
<evidence type="ECO:0000256" key="19">
    <source>
        <dbReference type="SAM" id="Phobius"/>
    </source>
</evidence>
<evidence type="ECO:0000256" key="10">
    <source>
        <dbReference type="ARBA" id="ARBA00022989"/>
    </source>
</evidence>
<keyword evidence="9 17" id="KW-0862">Zinc</keyword>
<evidence type="ECO:0000256" key="9">
    <source>
        <dbReference type="ARBA" id="ARBA00022833"/>
    </source>
</evidence>
<dbReference type="STRING" id="321146.A0A139HBW0"/>
<comment type="caution">
    <text evidence="22">The sequence shown here is derived from an EMBL/GenBank/DDBJ whole genome shotgun (WGS) entry which is preliminary data.</text>
</comment>
<protein>
    <recommendedName>
        <fullName evidence="3">Ste24 endopeptidase</fullName>
        <ecNumber evidence="3">3.4.24.84</ecNumber>
    </recommendedName>
    <alternativeName>
        <fullName evidence="15">Prenyl protein-specific endoprotease 1</fullName>
    </alternativeName>
</protein>
<dbReference type="InterPro" id="IPR027057">
    <property type="entry name" value="CAXX_Prtase_1"/>
</dbReference>
<dbReference type="GO" id="GO:0004061">
    <property type="term" value="F:arylformamidase activity"/>
    <property type="evidence" value="ECO:0007669"/>
    <property type="project" value="InterPro"/>
</dbReference>
<keyword evidence="10 19" id="KW-1133">Transmembrane helix</keyword>
<feature type="binding site" evidence="17">
    <location>
        <position position="760"/>
    </location>
    <ligand>
        <name>Zn(2+)</name>
        <dbReference type="ChEBI" id="CHEBI:29105"/>
        <note>catalytic</note>
    </ligand>
</feature>
<evidence type="ECO:0000256" key="8">
    <source>
        <dbReference type="ARBA" id="ARBA00022824"/>
    </source>
</evidence>
<evidence type="ECO:0000313" key="23">
    <source>
        <dbReference type="Proteomes" id="UP000070133"/>
    </source>
</evidence>
<evidence type="ECO:0000256" key="7">
    <source>
        <dbReference type="ARBA" id="ARBA00022801"/>
    </source>
</evidence>
<dbReference type="Gene3D" id="3.50.30.50">
    <property type="entry name" value="Putative cyclase"/>
    <property type="match status" value="1"/>
</dbReference>
<evidence type="ECO:0000256" key="11">
    <source>
        <dbReference type="ARBA" id="ARBA00023049"/>
    </source>
</evidence>
<comment type="cofactor">
    <cofactor evidence="17">
        <name>Zn(2+)</name>
        <dbReference type="ChEBI" id="CHEBI:29105"/>
    </cofactor>
    <text evidence="17">Binds 1 zinc ion per subunit.</text>
</comment>
<dbReference type="AlphaFoldDB" id="A0A139HBW0"/>
<reference evidence="22 23" key="1">
    <citation type="submission" date="2015-07" db="EMBL/GenBank/DDBJ databases">
        <title>Comparative genomics of the Sigatoka disease complex on banana suggests a link between parallel evolutionary changes in Pseudocercospora fijiensis and Pseudocercospora eumusae and increased virulence on the banana host.</title>
        <authorList>
            <person name="Chang T.-C."/>
            <person name="Salvucci A."/>
            <person name="Crous P.W."/>
            <person name="Stergiopoulos I."/>
        </authorList>
    </citation>
    <scope>NUCLEOTIDE SEQUENCE [LARGE SCALE GENOMIC DNA]</scope>
    <source>
        <strain evidence="22 23">CBS 114824</strain>
    </source>
</reference>
<dbReference type="FunFam" id="3.30.2010.10:FF:000002">
    <property type="entry name" value="CAAX prenyl protease"/>
    <property type="match status" value="1"/>
</dbReference>
<dbReference type="GO" id="GO:0046872">
    <property type="term" value="F:metal ion binding"/>
    <property type="evidence" value="ECO:0007669"/>
    <property type="project" value="UniProtKB-KW"/>
</dbReference>
<keyword evidence="11" id="KW-0482">Metalloprotease</keyword>
<evidence type="ECO:0000256" key="14">
    <source>
        <dbReference type="ARBA" id="ARBA00060927"/>
    </source>
</evidence>
<keyword evidence="7" id="KW-0378">Hydrolase</keyword>
<keyword evidence="6 17" id="KW-0479">Metal-binding</keyword>
<dbReference type="OrthoDB" id="360839at2759"/>
<dbReference type="Pfam" id="PF01435">
    <property type="entry name" value="Peptidase_M48"/>
    <property type="match status" value="1"/>
</dbReference>
<keyword evidence="12 19" id="KW-0472">Membrane</keyword>
<dbReference type="EMBL" id="LFZN01000082">
    <property type="protein sequence ID" value="KXS99944.1"/>
    <property type="molecule type" value="Genomic_DNA"/>
</dbReference>
<dbReference type="GO" id="GO:0071586">
    <property type="term" value="P:CAAX-box protein processing"/>
    <property type="evidence" value="ECO:0007669"/>
    <property type="project" value="InterPro"/>
</dbReference>
<evidence type="ECO:0000256" key="6">
    <source>
        <dbReference type="ARBA" id="ARBA00022723"/>
    </source>
</evidence>
<dbReference type="Pfam" id="PF04199">
    <property type="entry name" value="Cyclase"/>
    <property type="match status" value="1"/>
</dbReference>
<dbReference type="CDD" id="cd07343">
    <property type="entry name" value="M48A_Zmpste24p_like"/>
    <property type="match status" value="1"/>
</dbReference>
<sequence length="853" mass="95569">MESPVPRYVDLPELVPGFRCSWAYFNSLPSKNSEVDHIGTLNFLTPARKVAAAAEIKDGVSISLDVPIDHFASVSRAFGGRKPPSHSIHVIDESIHEDSINFNTQVSSQWDGFRHFGLRSTHQFYNGFRSAHFEQSSVLGTNAWTQAGAIVGRGVLVDVYAYFLSEGVEVNPNSGLKITLKHVLETLRTQRTLVMPGDILIFRTGWLKWFNESSEQERYAELCLRHLPGQHHFIGLVQAEDFVAWLWDSQIAAVAGDQVALECTPPPKSGVGWLHEHLLAALGCPIGELVDTESLAKECKERGRYSFFLTSAPLHVSGGVASPFNGVAIFIDGAPTKAHQIFSISVPQVHVASDVVFIHQHTFAARRRRLHSTTTTTTTTLGGMDLLRRFGGLLDNDNIPWKSIIITFGVAEYALETYLAYRQYQVQQKKTIPKQLKSEIDQETFDKAQSYGRAKAKFQFVTNTWAVVKKLAEIQYNVIPLLWGISGTLVARYGRWGLTGEITQSLVFIFANAWIDTLLGLPFSYYHHFVLEEKFGFNKQTVKLWVTDILKSQAISIAFGVPIGAACLKIIKATGDNFFFYIWVFMLFVQLGAITIYPTVIVPLFNKLTPLEAGDLKDRIDALAGRLHFPLGELQVIDGSKRSSHSNAYFSGLPYLKKKIVLYDTLIEQQDTKEIEAVLAHELGHWKKNHTAKLLGIGSTHLFAIFALFSAFIHNNSLYKDFGFPTERPIIIGFILFNMVLSPTDHALKLIMNTFTRKFEYQADKFSYDLGYKAELASSLIKINIKNLSSMDADWMYSAYHHSHPILTERLRALGYSSEHKVSKDKPKVAGEAPDGVKKAEFASQANGDRKEL</sequence>